<proteinExistence type="predicted"/>
<evidence type="ECO:0008006" key="4">
    <source>
        <dbReference type="Google" id="ProtNLM"/>
    </source>
</evidence>
<name>A0A3S0JXA8_9DEIO</name>
<dbReference type="AlphaFoldDB" id="A0A3S0JXA8"/>
<feature type="compositionally biased region" description="Basic and acidic residues" evidence="1">
    <location>
        <begin position="133"/>
        <end position="149"/>
    </location>
</feature>
<keyword evidence="3" id="KW-1185">Reference proteome</keyword>
<gene>
    <name evidence="2" type="ORF">EJ104_01425</name>
</gene>
<feature type="region of interest" description="Disordered" evidence="1">
    <location>
        <begin position="121"/>
        <end position="149"/>
    </location>
</feature>
<evidence type="ECO:0000313" key="3">
    <source>
        <dbReference type="Proteomes" id="UP000277766"/>
    </source>
</evidence>
<organism evidence="2 3">
    <name type="scientific">Deinococcus radiophilus</name>
    <dbReference type="NCBI Taxonomy" id="32062"/>
    <lineage>
        <taxon>Bacteria</taxon>
        <taxon>Thermotogati</taxon>
        <taxon>Deinococcota</taxon>
        <taxon>Deinococci</taxon>
        <taxon>Deinococcales</taxon>
        <taxon>Deinococcaceae</taxon>
        <taxon>Deinococcus</taxon>
    </lineage>
</organism>
<accession>A0A3S0JXA8</accession>
<dbReference type="EMBL" id="RXPE01000001">
    <property type="protein sequence ID" value="RTR30934.1"/>
    <property type="molecule type" value="Genomic_DNA"/>
</dbReference>
<protein>
    <recommendedName>
        <fullName evidence="4">Intracellular proteinase inhibitor BsuPI domain-containing protein</fullName>
    </recommendedName>
</protein>
<evidence type="ECO:0000313" key="2">
    <source>
        <dbReference type="EMBL" id="RTR30934.1"/>
    </source>
</evidence>
<sequence>MTSEEQTVRVGDVQVKLQTPQWVWNRKLYPLKVTYTNVGDAPVEMMDPSQCPYIWQVEDASTGIVPQPERAVGYGCTTEFRAPILLGPGESLRVTKKAIVDGFPKGEYRIPAEVLPVHSEYRSPTEPLPMQPRVEEVHPKPQEVRFELR</sequence>
<dbReference type="OrthoDB" id="71596at2"/>
<dbReference type="RefSeq" id="WP_126350962.1">
    <property type="nucleotide sequence ID" value="NZ_CP086380.1"/>
</dbReference>
<comment type="caution">
    <text evidence="2">The sequence shown here is derived from an EMBL/GenBank/DDBJ whole genome shotgun (WGS) entry which is preliminary data.</text>
</comment>
<evidence type="ECO:0000256" key="1">
    <source>
        <dbReference type="SAM" id="MobiDB-lite"/>
    </source>
</evidence>
<dbReference type="Proteomes" id="UP000277766">
    <property type="component" value="Unassembled WGS sequence"/>
</dbReference>
<reference evidence="2 3" key="1">
    <citation type="submission" date="2018-12" db="EMBL/GenBank/DDBJ databases">
        <title>Deinococcus radiophilus ATCC 27603 genome sequencing and assembly.</title>
        <authorList>
            <person name="Maclea K.S."/>
            <person name="Maynard C.R."/>
        </authorList>
    </citation>
    <scope>NUCLEOTIDE SEQUENCE [LARGE SCALE GENOMIC DNA]</scope>
    <source>
        <strain evidence="2 3">ATCC 27603</strain>
    </source>
</reference>